<dbReference type="EMBL" id="FOCE01000001">
    <property type="protein sequence ID" value="SEM50982.1"/>
    <property type="molecule type" value="Genomic_DNA"/>
</dbReference>
<dbReference type="SUPFAM" id="SSF53335">
    <property type="entry name" value="S-adenosyl-L-methionine-dependent methyltransferases"/>
    <property type="match status" value="1"/>
</dbReference>
<dbReference type="Pfam" id="PF13578">
    <property type="entry name" value="Methyltransf_24"/>
    <property type="match status" value="1"/>
</dbReference>
<dbReference type="RefSeq" id="WP_091295857.1">
    <property type="nucleotide sequence ID" value="NZ_FOCE01000001.1"/>
</dbReference>
<name>A0A1H7YXG3_9RHOB</name>
<keyword evidence="1" id="KW-0808">Transferase</keyword>
<dbReference type="Proteomes" id="UP000198761">
    <property type="component" value="Unassembled WGS sequence"/>
</dbReference>
<dbReference type="Gene3D" id="3.40.50.150">
    <property type="entry name" value="Vaccinia Virus protein VP39"/>
    <property type="match status" value="1"/>
</dbReference>
<dbReference type="STRING" id="933059.SAMN04488103_101343"/>
<evidence type="ECO:0000313" key="1">
    <source>
        <dbReference type="EMBL" id="SEM50982.1"/>
    </source>
</evidence>
<sequence length="191" mass="21380">MEETKRERVRRRLLGLMPKGAKAAEIGVWEGAFSKRIMEICEPSELHLIDPWLYQPEFGNTGFGRKKNENLMEVKYQDVVAMFKDEPRVKIHRATSEAALSALPDASLDWVYIDGNHNEPFVGQDLALCLQKVKHDGLICGDDFNWMSDAQGAPVKSAVEAVLAELGDQAELKLMANQYIITLKRPAPVAA</sequence>
<proteinExistence type="predicted"/>
<dbReference type="InterPro" id="IPR029063">
    <property type="entry name" value="SAM-dependent_MTases_sf"/>
</dbReference>
<dbReference type="OrthoDB" id="5764702at2"/>
<keyword evidence="2" id="KW-1185">Reference proteome</keyword>
<reference evidence="1 2" key="1">
    <citation type="submission" date="2016-10" db="EMBL/GenBank/DDBJ databases">
        <authorList>
            <person name="de Groot N.N."/>
        </authorList>
    </citation>
    <scope>NUCLEOTIDE SEQUENCE [LARGE SCALE GENOMIC DNA]</scope>
    <source>
        <strain evidence="1 2">DSM 3857</strain>
    </source>
</reference>
<evidence type="ECO:0000313" key="2">
    <source>
        <dbReference type="Proteomes" id="UP000198761"/>
    </source>
</evidence>
<dbReference type="GO" id="GO:0032259">
    <property type="term" value="P:methylation"/>
    <property type="evidence" value="ECO:0007669"/>
    <property type="project" value="UniProtKB-KW"/>
</dbReference>
<keyword evidence="1" id="KW-0489">Methyltransferase</keyword>
<organism evidence="1 2">
    <name type="scientific">Gemmobacter aquatilis</name>
    <dbReference type="NCBI Taxonomy" id="933059"/>
    <lineage>
        <taxon>Bacteria</taxon>
        <taxon>Pseudomonadati</taxon>
        <taxon>Pseudomonadota</taxon>
        <taxon>Alphaproteobacteria</taxon>
        <taxon>Rhodobacterales</taxon>
        <taxon>Paracoccaceae</taxon>
        <taxon>Gemmobacter</taxon>
    </lineage>
</organism>
<protein>
    <submittedName>
        <fullName evidence="1">Methyltransferase domain-containing protein</fullName>
    </submittedName>
</protein>
<gene>
    <name evidence="1" type="ORF">SAMN04488103_101343</name>
</gene>
<dbReference type="AlphaFoldDB" id="A0A1H7YXG3"/>
<accession>A0A1H7YXG3</accession>
<dbReference type="GO" id="GO:0008168">
    <property type="term" value="F:methyltransferase activity"/>
    <property type="evidence" value="ECO:0007669"/>
    <property type="project" value="UniProtKB-KW"/>
</dbReference>